<feature type="region of interest" description="Disordered" evidence="1">
    <location>
        <begin position="1"/>
        <end position="36"/>
    </location>
</feature>
<evidence type="ECO:0000313" key="2">
    <source>
        <dbReference type="EMBL" id="RZU74974.1"/>
    </source>
</evidence>
<comment type="caution">
    <text evidence="2">The sequence shown here is derived from an EMBL/GenBank/DDBJ whole genome shotgun (WGS) entry which is preliminary data.</text>
</comment>
<gene>
    <name evidence="2" type="ORF">EV384_3478</name>
</gene>
<organism evidence="2 3">
    <name type="scientific">Micromonospora kangleipakensis</name>
    <dbReference type="NCBI Taxonomy" id="1077942"/>
    <lineage>
        <taxon>Bacteria</taxon>
        <taxon>Bacillati</taxon>
        <taxon>Actinomycetota</taxon>
        <taxon>Actinomycetes</taxon>
        <taxon>Micromonosporales</taxon>
        <taxon>Micromonosporaceae</taxon>
        <taxon>Micromonospora</taxon>
    </lineage>
</organism>
<evidence type="ECO:0000313" key="3">
    <source>
        <dbReference type="Proteomes" id="UP000294114"/>
    </source>
</evidence>
<protein>
    <submittedName>
        <fullName evidence="2">Uncharacterized protein</fullName>
    </submittedName>
</protein>
<sequence length="57" mass="6305">MDGISGTHNAEHYNGWRPHRALHPTPPRSARPAVNADHRRIARAVLGGLIKAYDRVA</sequence>
<proteinExistence type="predicted"/>
<evidence type="ECO:0000256" key="1">
    <source>
        <dbReference type="SAM" id="MobiDB-lite"/>
    </source>
</evidence>
<dbReference type="EMBL" id="SHLD01000001">
    <property type="protein sequence ID" value="RZU74974.1"/>
    <property type="molecule type" value="Genomic_DNA"/>
</dbReference>
<name>A0A4Q8BAZ9_9ACTN</name>
<dbReference type="OrthoDB" id="1551204at2"/>
<keyword evidence="3" id="KW-1185">Reference proteome</keyword>
<dbReference type="AlphaFoldDB" id="A0A4Q8BAZ9"/>
<dbReference type="Proteomes" id="UP000294114">
    <property type="component" value="Unassembled WGS sequence"/>
</dbReference>
<reference evidence="2 3" key="1">
    <citation type="submission" date="2019-02" db="EMBL/GenBank/DDBJ databases">
        <title>Sequencing the genomes of 1000 actinobacteria strains.</title>
        <authorList>
            <person name="Klenk H.-P."/>
        </authorList>
    </citation>
    <scope>NUCLEOTIDE SEQUENCE [LARGE SCALE GENOMIC DNA]</scope>
    <source>
        <strain evidence="2 3">DSM 45612</strain>
    </source>
</reference>
<accession>A0A4Q8BAZ9</accession>